<name>A0A7W6LTF3_9SPHN</name>
<proteinExistence type="predicted"/>
<dbReference type="EMBL" id="JACIEU010000011">
    <property type="protein sequence ID" value="MBB4149107.1"/>
    <property type="molecule type" value="Genomic_DNA"/>
</dbReference>
<accession>A0A7W6LTF3</accession>
<comment type="caution">
    <text evidence="1">The sequence shown here is derived from an EMBL/GenBank/DDBJ whole genome shotgun (WGS) entry which is preliminary data.</text>
</comment>
<gene>
    <name evidence="1" type="ORF">GGQ90_002896</name>
</gene>
<keyword evidence="2" id="KW-1185">Reference proteome</keyword>
<dbReference type="Proteomes" id="UP000590524">
    <property type="component" value="Unassembled WGS sequence"/>
</dbReference>
<organism evidence="1 2">
    <name type="scientific">Sphingobium scionense</name>
    <dbReference type="NCBI Taxonomy" id="1404341"/>
    <lineage>
        <taxon>Bacteria</taxon>
        <taxon>Pseudomonadati</taxon>
        <taxon>Pseudomonadota</taxon>
        <taxon>Alphaproteobacteria</taxon>
        <taxon>Sphingomonadales</taxon>
        <taxon>Sphingomonadaceae</taxon>
        <taxon>Sphingobium</taxon>
    </lineage>
</organism>
<sequence length="55" mass="5398">MLAAPPATGKAGADIGKGAAAAHSSFTATTSMIRISEATTMPPLKISGRLIGGPF</sequence>
<evidence type="ECO:0000313" key="1">
    <source>
        <dbReference type="EMBL" id="MBB4149107.1"/>
    </source>
</evidence>
<dbReference type="RefSeq" id="WP_223178259.1">
    <property type="nucleotide sequence ID" value="NZ_JACIEU010000011.1"/>
</dbReference>
<dbReference type="AlphaFoldDB" id="A0A7W6LTF3"/>
<protein>
    <submittedName>
        <fullName evidence="1">Uncharacterized protein</fullName>
    </submittedName>
</protein>
<reference evidence="1 2" key="1">
    <citation type="submission" date="2020-08" db="EMBL/GenBank/DDBJ databases">
        <title>Genomic Encyclopedia of Type Strains, Phase IV (KMG-IV): sequencing the most valuable type-strain genomes for metagenomic binning, comparative biology and taxonomic classification.</title>
        <authorList>
            <person name="Goeker M."/>
        </authorList>
    </citation>
    <scope>NUCLEOTIDE SEQUENCE [LARGE SCALE GENOMIC DNA]</scope>
    <source>
        <strain evidence="1 2">DSM 19371</strain>
    </source>
</reference>
<evidence type="ECO:0000313" key="2">
    <source>
        <dbReference type="Proteomes" id="UP000590524"/>
    </source>
</evidence>